<sequence>MRAPLSWIREYVTLPSTITAEEIGEALVRVGFEVEEIEYTGQEITGPVLVGKVVSIEEITEFKKAIRWVGLDCGEADIRYVICGANNFETGNLVCVALPGSVLPGGFAISQRETYGKVSNGMIASSKELGLSQEHDGILVIGDTQAAIGSDALALLETNDVIFDIAVNPDRGYALSIRGIAREIASSLSLEFLDPASTVNLADFPLKDGGVGVSIEDVSCASVIYIRTLEDFNAKAPIPMWMRRRIEKCGMRSISLAVDITNYVMLELGQPLHAFDKEKISGSLKIRRAGKDKTLKTLDGQVRQLNAEDLLVADDKQALALAGTMGGEFSEVNTSTTKIAVEAARFDPISIAKNSRRHKLSSEASKRMERGVDSALAEISSARATNLLMQLGGARYVGTSCAGGVQVGAEIDFNPDFPSQLTGASYSHQQVAEELLLVGCLIANQEASIWKVTPPSWRGDLLAPADLVEEVARLVGFEAIPSLLPPRPVSPGLTQEQRRRRSISAALADQGLVEIQTYPFVSDATMKTLGFQGERAKTFRLLNPMSDDAPHLRVHLTPGLIEAAARNMSRGSRDFGLFEMGLIFRNNVKLSPSPKLPTDRRPSEKEVKELYAAVPTQLMHVGGILVGNSEVPNWQNKSKPYVWSDAVGLAEYILRLCNLDWEIGRSDFAPWHPGRCAELKIGGIAVAHAGELHPRVVAAYGLPDRACAFAVNLSALPAGEIIRPQILATLPVAVQDIALVVDENVSARAVEDALRAGAGDLLESITLFDRYDKLADGKISLAFTLTFRAPDRTLTNAEVSLMREEAVAVAAARTGAVIRSA</sequence>
<dbReference type="InterPro" id="IPR045864">
    <property type="entry name" value="aa-tRNA-synth_II/BPL/LPL"/>
</dbReference>
<dbReference type="PROSITE" id="PS51447">
    <property type="entry name" value="FDX_ACB"/>
    <property type="match status" value="1"/>
</dbReference>
<evidence type="ECO:0000256" key="3">
    <source>
        <dbReference type="ARBA" id="ARBA00008653"/>
    </source>
</evidence>
<dbReference type="InterPro" id="IPR012340">
    <property type="entry name" value="NA-bd_OB-fold"/>
</dbReference>
<dbReference type="CDD" id="cd02796">
    <property type="entry name" value="tRNA_bind_bactPheRS"/>
    <property type="match status" value="1"/>
</dbReference>
<dbReference type="InterPro" id="IPR004532">
    <property type="entry name" value="Phe-tRNA-ligase_IIc_bsu_bact"/>
</dbReference>
<feature type="domain" description="TRNA-binding" evidence="19">
    <location>
        <begin position="42"/>
        <end position="153"/>
    </location>
</feature>
<dbReference type="Pfam" id="PF17759">
    <property type="entry name" value="tRNA_synthFbeta"/>
    <property type="match status" value="1"/>
</dbReference>
<dbReference type="HAMAP" id="MF_00283">
    <property type="entry name" value="Phe_tRNA_synth_beta1"/>
    <property type="match status" value="1"/>
</dbReference>
<evidence type="ECO:0000256" key="11">
    <source>
        <dbReference type="ARBA" id="ARBA00022741"/>
    </source>
</evidence>
<keyword evidence="13" id="KW-0460">Magnesium</keyword>
<dbReference type="InterPro" id="IPR020825">
    <property type="entry name" value="Phe-tRNA_synthase-like_B3/B4"/>
</dbReference>
<dbReference type="AlphaFoldDB" id="A0A6J7D172"/>
<dbReference type="GO" id="GO:0005524">
    <property type="term" value="F:ATP binding"/>
    <property type="evidence" value="ECO:0007669"/>
    <property type="project" value="UniProtKB-KW"/>
</dbReference>
<dbReference type="NCBIfam" id="TIGR00472">
    <property type="entry name" value="pheT_bact"/>
    <property type="match status" value="1"/>
</dbReference>
<dbReference type="Pfam" id="PF01588">
    <property type="entry name" value="tRNA_bind"/>
    <property type="match status" value="1"/>
</dbReference>
<evidence type="ECO:0000256" key="4">
    <source>
        <dbReference type="ARBA" id="ARBA00011209"/>
    </source>
</evidence>
<comment type="similarity">
    <text evidence="3">Belongs to the phenylalanyl-tRNA synthetase beta subunit family. Type 1 subfamily.</text>
</comment>
<keyword evidence="9" id="KW-0436">Ligase</keyword>
<dbReference type="SUPFAM" id="SSF56037">
    <property type="entry name" value="PheT/TilS domain"/>
    <property type="match status" value="1"/>
</dbReference>
<evidence type="ECO:0000313" key="24">
    <source>
        <dbReference type="EMBL" id="CAB4862788.1"/>
    </source>
</evidence>
<dbReference type="GO" id="GO:0000287">
    <property type="term" value="F:magnesium ion binding"/>
    <property type="evidence" value="ECO:0007669"/>
    <property type="project" value="InterPro"/>
</dbReference>
<dbReference type="SUPFAM" id="SSF46955">
    <property type="entry name" value="Putative DNA-binding domain"/>
    <property type="match status" value="1"/>
</dbReference>
<dbReference type="Gene3D" id="2.40.50.140">
    <property type="entry name" value="Nucleic acid-binding proteins"/>
    <property type="match status" value="1"/>
</dbReference>
<dbReference type="SUPFAM" id="SSF50249">
    <property type="entry name" value="Nucleic acid-binding proteins"/>
    <property type="match status" value="1"/>
</dbReference>
<evidence type="ECO:0000256" key="18">
    <source>
        <dbReference type="ARBA" id="ARBA00049255"/>
    </source>
</evidence>
<dbReference type="GO" id="GO:0000049">
    <property type="term" value="F:tRNA binding"/>
    <property type="evidence" value="ECO:0007669"/>
    <property type="project" value="UniProtKB-KW"/>
</dbReference>
<dbReference type="EMBL" id="CAFBLE010000003">
    <property type="protein sequence ID" value="CAB4862788.1"/>
    <property type="molecule type" value="Genomic_DNA"/>
</dbReference>
<comment type="subcellular location">
    <subcellularLocation>
        <location evidence="2">Cytoplasm</location>
    </subcellularLocation>
</comment>
<dbReference type="InterPro" id="IPR002547">
    <property type="entry name" value="tRNA-bd_dom"/>
</dbReference>
<dbReference type="GO" id="GO:0006432">
    <property type="term" value="P:phenylalanyl-tRNA aminoacylation"/>
    <property type="evidence" value="ECO:0007669"/>
    <property type="project" value="InterPro"/>
</dbReference>
<dbReference type="SMART" id="SM00874">
    <property type="entry name" value="B5"/>
    <property type="match status" value="1"/>
</dbReference>
<keyword evidence="14" id="KW-0694">RNA-binding</keyword>
<dbReference type="InterPro" id="IPR033714">
    <property type="entry name" value="tRNA_bind_bactPheRS"/>
</dbReference>
<dbReference type="Pfam" id="PF03147">
    <property type="entry name" value="FDX-ACB"/>
    <property type="match status" value="1"/>
</dbReference>
<evidence type="ECO:0000259" key="21">
    <source>
        <dbReference type="PROSITE" id="PS51483"/>
    </source>
</evidence>
<evidence type="ECO:0000256" key="10">
    <source>
        <dbReference type="ARBA" id="ARBA00022723"/>
    </source>
</evidence>
<evidence type="ECO:0000256" key="6">
    <source>
        <dbReference type="ARBA" id="ARBA00017032"/>
    </source>
</evidence>
<dbReference type="PANTHER" id="PTHR10947:SF0">
    <property type="entry name" value="PHENYLALANINE--TRNA LIGASE BETA SUBUNIT"/>
    <property type="match status" value="1"/>
</dbReference>
<organism evidence="24">
    <name type="scientific">freshwater metagenome</name>
    <dbReference type="NCBI Taxonomy" id="449393"/>
    <lineage>
        <taxon>unclassified sequences</taxon>
        <taxon>metagenomes</taxon>
        <taxon>ecological metagenomes</taxon>
    </lineage>
</organism>
<keyword evidence="12" id="KW-0067">ATP-binding</keyword>
<dbReference type="InterPro" id="IPR005147">
    <property type="entry name" value="tRNA_synthase_B5-dom"/>
</dbReference>
<evidence type="ECO:0000256" key="14">
    <source>
        <dbReference type="ARBA" id="ARBA00022884"/>
    </source>
</evidence>
<dbReference type="InterPro" id="IPR041616">
    <property type="entry name" value="PheRS_beta_core"/>
</dbReference>
<keyword evidence="10" id="KW-0479">Metal-binding</keyword>
<reference evidence="24" key="1">
    <citation type="submission" date="2020-05" db="EMBL/GenBank/DDBJ databases">
        <authorList>
            <person name="Chiriac C."/>
            <person name="Salcher M."/>
            <person name="Ghai R."/>
            <person name="Kavagutti S V."/>
        </authorList>
    </citation>
    <scope>NUCLEOTIDE SEQUENCE</scope>
</reference>
<evidence type="ECO:0000256" key="5">
    <source>
        <dbReference type="ARBA" id="ARBA00012814"/>
    </source>
</evidence>
<dbReference type="Pfam" id="PF03483">
    <property type="entry name" value="B3_4"/>
    <property type="match status" value="1"/>
</dbReference>
<evidence type="ECO:0000256" key="2">
    <source>
        <dbReference type="ARBA" id="ARBA00004496"/>
    </source>
</evidence>
<dbReference type="SUPFAM" id="SSF54991">
    <property type="entry name" value="Anticodon-binding domain of PheRS"/>
    <property type="match status" value="1"/>
</dbReference>
<evidence type="ECO:0000256" key="7">
    <source>
        <dbReference type="ARBA" id="ARBA00022490"/>
    </source>
</evidence>
<accession>A0A6J7D172</accession>
<dbReference type="Gene3D" id="3.30.70.380">
    <property type="entry name" value="Ferrodoxin-fold anticodon-binding domain"/>
    <property type="match status" value="1"/>
</dbReference>
<keyword evidence="7" id="KW-0963">Cytoplasm</keyword>
<dbReference type="Gene3D" id="3.30.930.10">
    <property type="entry name" value="Bira Bifunctional Protein, Domain 2"/>
    <property type="match status" value="1"/>
</dbReference>
<dbReference type="EMBL" id="CAEZWT010000017">
    <property type="protein sequence ID" value="CAB4664715.1"/>
    <property type="molecule type" value="Genomic_DNA"/>
</dbReference>
<dbReference type="CDD" id="cd00769">
    <property type="entry name" value="PheRS_beta_core"/>
    <property type="match status" value="1"/>
</dbReference>
<evidence type="ECO:0000259" key="19">
    <source>
        <dbReference type="PROSITE" id="PS50886"/>
    </source>
</evidence>
<evidence type="ECO:0000256" key="13">
    <source>
        <dbReference type="ARBA" id="ARBA00022842"/>
    </source>
</evidence>
<dbReference type="GO" id="GO:0004826">
    <property type="term" value="F:phenylalanine-tRNA ligase activity"/>
    <property type="evidence" value="ECO:0007669"/>
    <property type="project" value="UniProtKB-EC"/>
</dbReference>
<evidence type="ECO:0000259" key="20">
    <source>
        <dbReference type="PROSITE" id="PS51447"/>
    </source>
</evidence>
<evidence type="ECO:0000256" key="1">
    <source>
        <dbReference type="ARBA" id="ARBA00001946"/>
    </source>
</evidence>
<protein>
    <recommendedName>
        <fullName evidence="6">Phenylalanine--tRNA ligase beta subunit</fullName>
        <ecNumber evidence="5">6.1.1.20</ecNumber>
    </recommendedName>
    <alternativeName>
        <fullName evidence="17">Phenylalanyl-tRNA synthetase beta subunit</fullName>
    </alternativeName>
</protein>
<name>A0A6J7D172_9ZZZZ</name>
<dbReference type="SMART" id="SM00873">
    <property type="entry name" value="B3_4"/>
    <property type="match status" value="1"/>
</dbReference>
<proteinExistence type="inferred from homology"/>
<evidence type="ECO:0000256" key="8">
    <source>
        <dbReference type="ARBA" id="ARBA00022555"/>
    </source>
</evidence>
<keyword evidence="8" id="KW-0820">tRNA-binding</keyword>
<keyword evidence="16" id="KW-0030">Aminoacyl-tRNA synthetase</keyword>
<evidence type="ECO:0000256" key="15">
    <source>
        <dbReference type="ARBA" id="ARBA00022917"/>
    </source>
</evidence>
<dbReference type="Gene3D" id="3.50.40.10">
    <property type="entry name" value="Phenylalanyl-trna Synthetase, Chain B, domain 3"/>
    <property type="match status" value="1"/>
</dbReference>
<evidence type="ECO:0000313" key="23">
    <source>
        <dbReference type="EMBL" id="CAB4750227.1"/>
    </source>
</evidence>
<dbReference type="InterPro" id="IPR036690">
    <property type="entry name" value="Fdx_antiC-bd_sf"/>
</dbReference>
<evidence type="ECO:0000256" key="16">
    <source>
        <dbReference type="ARBA" id="ARBA00023146"/>
    </source>
</evidence>
<comment type="subunit">
    <text evidence="4">Tetramer of two alpha and two beta subunits.</text>
</comment>
<comment type="cofactor">
    <cofactor evidence="1">
        <name>Mg(2+)</name>
        <dbReference type="ChEBI" id="CHEBI:18420"/>
    </cofactor>
</comment>
<dbReference type="InterPro" id="IPR005146">
    <property type="entry name" value="B3/B4_tRNA-bd"/>
</dbReference>
<evidence type="ECO:0000256" key="12">
    <source>
        <dbReference type="ARBA" id="ARBA00022840"/>
    </source>
</evidence>
<dbReference type="SMART" id="SM00896">
    <property type="entry name" value="FDX-ACB"/>
    <property type="match status" value="1"/>
</dbReference>
<dbReference type="EMBL" id="CAEZZC010000009">
    <property type="protein sequence ID" value="CAB4750227.1"/>
    <property type="molecule type" value="Genomic_DNA"/>
</dbReference>
<comment type="catalytic activity">
    <reaction evidence="18">
        <text>tRNA(Phe) + L-phenylalanine + ATP = L-phenylalanyl-tRNA(Phe) + AMP + diphosphate + H(+)</text>
        <dbReference type="Rhea" id="RHEA:19413"/>
        <dbReference type="Rhea" id="RHEA-COMP:9668"/>
        <dbReference type="Rhea" id="RHEA-COMP:9699"/>
        <dbReference type="ChEBI" id="CHEBI:15378"/>
        <dbReference type="ChEBI" id="CHEBI:30616"/>
        <dbReference type="ChEBI" id="CHEBI:33019"/>
        <dbReference type="ChEBI" id="CHEBI:58095"/>
        <dbReference type="ChEBI" id="CHEBI:78442"/>
        <dbReference type="ChEBI" id="CHEBI:78531"/>
        <dbReference type="ChEBI" id="CHEBI:456215"/>
        <dbReference type="EC" id="6.1.1.20"/>
    </reaction>
</comment>
<feature type="domain" description="FDX-ACB" evidence="20">
    <location>
        <begin position="728"/>
        <end position="819"/>
    </location>
</feature>
<dbReference type="PROSITE" id="PS51483">
    <property type="entry name" value="B5"/>
    <property type="match status" value="1"/>
</dbReference>
<dbReference type="InterPro" id="IPR045060">
    <property type="entry name" value="Phe-tRNA-ligase_IIc_bsu"/>
</dbReference>
<gene>
    <name evidence="22" type="ORF">UFOPK2289_00773</name>
    <name evidence="23" type="ORF">UFOPK2822_00763</name>
    <name evidence="24" type="ORF">UFOPK3346_00573</name>
    <name evidence="25" type="ORF">UFOPK3670_01416</name>
    <name evidence="26" type="ORF">UFOPK4308_00249</name>
</gene>
<dbReference type="PROSITE" id="PS50886">
    <property type="entry name" value="TRBD"/>
    <property type="match status" value="1"/>
</dbReference>
<dbReference type="Gene3D" id="3.30.56.10">
    <property type="match status" value="2"/>
</dbReference>
<dbReference type="EMBL" id="CAFBMV010000016">
    <property type="protein sequence ID" value="CAB4933009.1"/>
    <property type="molecule type" value="Genomic_DNA"/>
</dbReference>
<dbReference type="Pfam" id="PF03484">
    <property type="entry name" value="B5"/>
    <property type="match status" value="1"/>
</dbReference>
<evidence type="ECO:0000313" key="26">
    <source>
        <dbReference type="EMBL" id="CAB5053363.1"/>
    </source>
</evidence>
<dbReference type="EMBL" id="CAFBQL010000001">
    <property type="protein sequence ID" value="CAB5053363.1"/>
    <property type="molecule type" value="Genomic_DNA"/>
</dbReference>
<evidence type="ECO:0000313" key="22">
    <source>
        <dbReference type="EMBL" id="CAB4664715.1"/>
    </source>
</evidence>
<evidence type="ECO:0000256" key="17">
    <source>
        <dbReference type="ARBA" id="ARBA00033189"/>
    </source>
</evidence>
<dbReference type="PANTHER" id="PTHR10947">
    <property type="entry name" value="PHENYLALANYL-TRNA SYNTHETASE BETA CHAIN AND LEUCINE-RICH REPEAT-CONTAINING PROTEIN 47"/>
    <property type="match status" value="1"/>
</dbReference>
<feature type="domain" description="B5" evidence="21">
    <location>
        <begin position="406"/>
        <end position="482"/>
    </location>
</feature>
<keyword evidence="15" id="KW-0648">Protein biosynthesis</keyword>
<evidence type="ECO:0000313" key="25">
    <source>
        <dbReference type="EMBL" id="CAB4933009.1"/>
    </source>
</evidence>
<dbReference type="GO" id="GO:0009328">
    <property type="term" value="C:phenylalanine-tRNA ligase complex"/>
    <property type="evidence" value="ECO:0007669"/>
    <property type="project" value="TreeGrafter"/>
</dbReference>
<evidence type="ECO:0000256" key="9">
    <source>
        <dbReference type="ARBA" id="ARBA00022598"/>
    </source>
</evidence>
<keyword evidence="11" id="KW-0547">Nucleotide-binding</keyword>
<dbReference type="EC" id="6.1.1.20" evidence="5"/>
<dbReference type="SUPFAM" id="SSF55681">
    <property type="entry name" value="Class II aaRS and biotin synthetases"/>
    <property type="match status" value="1"/>
</dbReference>
<dbReference type="InterPro" id="IPR009061">
    <property type="entry name" value="DNA-bd_dom_put_sf"/>
</dbReference>
<dbReference type="InterPro" id="IPR005121">
    <property type="entry name" value="Fdx_antiC-bd"/>
</dbReference>